<dbReference type="Gene3D" id="3.40.50.720">
    <property type="entry name" value="NAD(P)-binding Rossmann-like Domain"/>
    <property type="match status" value="1"/>
</dbReference>
<dbReference type="GO" id="GO:0016491">
    <property type="term" value="F:oxidoreductase activity"/>
    <property type="evidence" value="ECO:0007669"/>
    <property type="project" value="UniProtKB-KW"/>
</dbReference>
<gene>
    <name evidence="3" type="ORF">DFH01_14310</name>
</gene>
<dbReference type="InterPro" id="IPR020904">
    <property type="entry name" value="Sc_DH/Rdtase_CS"/>
</dbReference>
<dbReference type="PRINTS" id="PR00081">
    <property type="entry name" value="GDHRDH"/>
</dbReference>
<dbReference type="CDD" id="cd05233">
    <property type="entry name" value="SDR_c"/>
    <property type="match status" value="1"/>
</dbReference>
<dbReference type="PANTHER" id="PTHR24321:SF14">
    <property type="entry name" value="SHORT-CHAIN TYPE DEHYDROGENASE_REDUCTASE BLR2146-RELATED"/>
    <property type="match status" value="1"/>
</dbReference>
<comment type="similarity">
    <text evidence="1">Belongs to the short-chain dehydrogenases/reductases (SDR) family.</text>
</comment>
<dbReference type="OrthoDB" id="7375193at2"/>
<organism evidence="3 4">
    <name type="scientific">Falsiroseomonas bella</name>
    <dbReference type="NCBI Taxonomy" id="2184016"/>
    <lineage>
        <taxon>Bacteria</taxon>
        <taxon>Pseudomonadati</taxon>
        <taxon>Pseudomonadota</taxon>
        <taxon>Alphaproteobacteria</taxon>
        <taxon>Acetobacterales</taxon>
        <taxon>Roseomonadaceae</taxon>
        <taxon>Falsiroseomonas</taxon>
    </lineage>
</organism>
<dbReference type="PRINTS" id="PR00080">
    <property type="entry name" value="SDRFAMILY"/>
</dbReference>
<evidence type="ECO:0000313" key="3">
    <source>
        <dbReference type="EMBL" id="PWS36344.1"/>
    </source>
</evidence>
<name>A0A317FB99_9PROT</name>
<dbReference type="Pfam" id="PF13561">
    <property type="entry name" value="adh_short_C2"/>
    <property type="match status" value="1"/>
</dbReference>
<dbReference type="Proteomes" id="UP000245765">
    <property type="component" value="Unassembled WGS sequence"/>
</dbReference>
<dbReference type="AlphaFoldDB" id="A0A317FB99"/>
<dbReference type="InterPro" id="IPR036291">
    <property type="entry name" value="NAD(P)-bd_dom_sf"/>
</dbReference>
<dbReference type="SUPFAM" id="SSF51735">
    <property type="entry name" value="NAD(P)-binding Rossmann-fold domains"/>
    <property type="match status" value="1"/>
</dbReference>
<comment type="caution">
    <text evidence="3">The sequence shown here is derived from an EMBL/GenBank/DDBJ whole genome shotgun (WGS) entry which is preliminary data.</text>
</comment>
<evidence type="ECO:0000313" key="4">
    <source>
        <dbReference type="Proteomes" id="UP000245765"/>
    </source>
</evidence>
<dbReference type="RefSeq" id="WP_109871137.1">
    <property type="nucleotide sequence ID" value="NZ_QGNA01000003.1"/>
</dbReference>
<dbReference type="EMBL" id="QGNA01000003">
    <property type="protein sequence ID" value="PWS36344.1"/>
    <property type="molecule type" value="Genomic_DNA"/>
</dbReference>
<reference evidence="4" key="1">
    <citation type="submission" date="2018-05" db="EMBL/GenBank/DDBJ databases">
        <authorList>
            <person name="Du Z."/>
            <person name="Wang X."/>
        </authorList>
    </citation>
    <scope>NUCLEOTIDE SEQUENCE [LARGE SCALE GENOMIC DNA]</scope>
    <source>
        <strain evidence="4">CQN31</strain>
    </source>
</reference>
<accession>A0A317FB99</accession>
<dbReference type="PANTHER" id="PTHR24321">
    <property type="entry name" value="DEHYDROGENASES, SHORT CHAIN"/>
    <property type="match status" value="1"/>
</dbReference>
<keyword evidence="2" id="KW-0560">Oxidoreductase</keyword>
<keyword evidence="4" id="KW-1185">Reference proteome</keyword>
<protein>
    <submittedName>
        <fullName evidence="3">Oxidoreductase</fullName>
    </submittedName>
</protein>
<dbReference type="InterPro" id="IPR002347">
    <property type="entry name" value="SDR_fam"/>
</dbReference>
<evidence type="ECO:0000256" key="2">
    <source>
        <dbReference type="ARBA" id="ARBA00023002"/>
    </source>
</evidence>
<dbReference type="FunFam" id="3.40.50.720:FF:000084">
    <property type="entry name" value="Short-chain dehydrogenase reductase"/>
    <property type="match status" value="1"/>
</dbReference>
<dbReference type="PROSITE" id="PS00061">
    <property type="entry name" value="ADH_SHORT"/>
    <property type="match status" value="1"/>
</dbReference>
<evidence type="ECO:0000256" key="1">
    <source>
        <dbReference type="ARBA" id="ARBA00006484"/>
    </source>
</evidence>
<sequence length="261" mass="26769">MNPRLDGKVVFVSGGGGGIGHAACLAFAAAGARVAACDLDAARAERAAQAVRDARGEAIALSADLREDAQVAAAVNAAAGRFGGLDILFNCAGGSVPEDDTVVDVPLEVFDRTIGLDLRGTFLCCRHAIPHMIAAGGGAIVNMSSGAALRGASPHHVYTAAKGAILSLTRALAATYAKHNIRANVIASGRVMTERIIRQWGGLDAQADGRDPQDPVGRLREYPFWVGEPEHVAATAVFLASDAARMITGATIAADGGRSAY</sequence>
<proteinExistence type="inferred from homology"/>